<evidence type="ECO:0000256" key="15">
    <source>
        <dbReference type="ARBA" id="ARBA00049902"/>
    </source>
</evidence>
<dbReference type="InterPro" id="IPR018365">
    <property type="entry name" value="Cell_cycle_FtsW-rel_CS"/>
</dbReference>
<evidence type="ECO:0000256" key="12">
    <source>
        <dbReference type="ARBA" id="ARBA00041185"/>
    </source>
</evidence>
<keyword evidence="6" id="KW-0573">Peptidoglycan synthesis</keyword>
<gene>
    <name evidence="18" type="ORF">SAMN04488098_100749</name>
</gene>
<organism evidence="18 19">
    <name type="scientific">Alkalibacterium thalassium</name>
    <dbReference type="NCBI Taxonomy" id="426701"/>
    <lineage>
        <taxon>Bacteria</taxon>
        <taxon>Bacillati</taxon>
        <taxon>Bacillota</taxon>
        <taxon>Bacilli</taxon>
        <taxon>Lactobacillales</taxon>
        <taxon>Carnobacteriaceae</taxon>
        <taxon>Alkalibacterium</taxon>
    </lineage>
</organism>
<evidence type="ECO:0000313" key="18">
    <source>
        <dbReference type="EMBL" id="SDJ92621.1"/>
    </source>
</evidence>
<dbReference type="Pfam" id="PF01098">
    <property type="entry name" value="FTSW_RODA_SPOVE"/>
    <property type="match status" value="1"/>
</dbReference>
<evidence type="ECO:0000256" key="5">
    <source>
        <dbReference type="ARBA" id="ARBA00022960"/>
    </source>
</evidence>
<keyword evidence="18" id="KW-0132">Cell division</keyword>
<keyword evidence="4 17" id="KW-0812">Transmembrane</keyword>
<keyword evidence="8 17" id="KW-0472">Membrane</keyword>
<comment type="subcellular location">
    <subcellularLocation>
        <location evidence="1">Membrane</location>
        <topology evidence="1">Multi-pass membrane protein</topology>
    </subcellularLocation>
</comment>
<comment type="catalytic activity">
    <reaction evidence="15">
        <text>[GlcNAc-(1-&gt;4)-Mur2Ac(oyl-L-Ala-gamma-D-Glu-L-Lys-D-Ala-D-Ala)](n)-di-trans,octa-cis-undecaprenyl diphosphate + beta-D-GlcNAc-(1-&gt;4)-Mur2Ac(oyl-L-Ala-gamma-D-Glu-L-Lys-D-Ala-D-Ala)-di-trans,octa-cis-undecaprenyl diphosphate = [GlcNAc-(1-&gt;4)-Mur2Ac(oyl-L-Ala-gamma-D-Glu-L-Lys-D-Ala-D-Ala)](n+1)-di-trans,octa-cis-undecaprenyl diphosphate + di-trans,octa-cis-undecaprenyl diphosphate + H(+)</text>
        <dbReference type="Rhea" id="RHEA:23708"/>
        <dbReference type="Rhea" id="RHEA-COMP:9602"/>
        <dbReference type="Rhea" id="RHEA-COMP:9603"/>
        <dbReference type="ChEBI" id="CHEBI:15378"/>
        <dbReference type="ChEBI" id="CHEBI:58405"/>
        <dbReference type="ChEBI" id="CHEBI:60033"/>
        <dbReference type="ChEBI" id="CHEBI:78435"/>
        <dbReference type="EC" id="2.4.99.28"/>
    </reaction>
</comment>
<dbReference type="GO" id="GO:0005886">
    <property type="term" value="C:plasma membrane"/>
    <property type="evidence" value="ECO:0007669"/>
    <property type="project" value="TreeGrafter"/>
</dbReference>
<evidence type="ECO:0000256" key="16">
    <source>
        <dbReference type="ARBA" id="ARBA00049966"/>
    </source>
</evidence>
<evidence type="ECO:0000256" key="14">
    <source>
        <dbReference type="ARBA" id="ARBA00044770"/>
    </source>
</evidence>
<evidence type="ECO:0000256" key="10">
    <source>
        <dbReference type="ARBA" id="ARBA00033270"/>
    </source>
</evidence>
<dbReference type="GO" id="GO:0008360">
    <property type="term" value="P:regulation of cell shape"/>
    <property type="evidence" value="ECO:0007669"/>
    <property type="project" value="UniProtKB-KW"/>
</dbReference>
<dbReference type="InterPro" id="IPR001182">
    <property type="entry name" value="FtsW/RodA"/>
</dbReference>
<dbReference type="AlphaFoldDB" id="A0A1G8XPU2"/>
<keyword evidence="2" id="KW-0328">Glycosyltransferase</keyword>
<feature type="transmembrane region" description="Helical" evidence="17">
    <location>
        <begin position="146"/>
        <end position="165"/>
    </location>
</feature>
<reference evidence="19" key="1">
    <citation type="submission" date="2016-10" db="EMBL/GenBank/DDBJ databases">
        <authorList>
            <person name="Varghese N."/>
            <person name="Submissions S."/>
        </authorList>
    </citation>
    <scope>NUCLEOTIDE SEQUENCE [LARGE SCALE GENOMIC DNA]</scope>
    <source>
        <strain evidence="19">DSM 19181</strain>
    </source>
</reference>
<feature type="transmembrane region" description="Helical" evidence="17">
    <location>
        <begin position="80"/>
        <end position="98"/>
    </location>
</feature>
<dbReference type="GO" id="GO:0008955">
    <property type="term" value="F:peptidoglycan glycosyltransferase activity"/>
    <property type="evidence" value="ECO:0007669"/>
    <property type="project" value="UniProtKB-EC"/>
</dbReference>
<feature type="transmembrane region" description="Helical" evidence="17">
    <location>
        <begin position="118"/>
        <end position="134"/>
    </location>
</feature>
<evidence type="ECO:0000256" key="9">
    <source>
        <dbReference type="ARBA" id="ARBA00032370"/>
    </source>
</evidence>
<evidence type="ECO:0000256" key="17">
    <source>
        <dbReference type="SAM" id="Phobius"/>
    </source>
</evidence>
<proteinExistence type="inferred from homology"/>
<comment type="function">
    <text evidence="16">Peptidoglycan polymerase that is essential for cell division.</text>
</comment>
<evidence type="ECO:0000256" key="7">
    <source>
        <dbReference type="ARBA" id="ARBA00022989"/>
    </source>
</evidence>
<evidence type="ECO:0000256" key="6">
    <source>
        <dbReference type="ARBA" id="ARBA00022984"/>
    </source>
</evidence>
<keyword evidence="7 17" id="KW-1133">Transmembrane helix</keyword>
<feature type="transmembrane region" description="Helical" evidence="17">
    <location>
        <begin position="54"/>
        <end position="73"/>
    </location>
</feature>
<comment type="similarity">
    <text evidence="11">Belongs to the SEDS family. FtsW subfamily.</text>
</comment>
<dbReference type="PROSITE" id="PS00428">
    <property type="entry name" value="FTSW_RODA_SPOVE"/>
    <property type="match status" value="1"/>
</dbReference>
<feature type="transmembrane region" description="Helical" evidence="17">
    <location>
        <begin position="289"/>
        <end position="310"/>
    </location>
</feature>
<dbReference type="GO" id="GO:0051301">
    <property type="term" value="P:cell division"/>
    <property type="evidence" value="ECO:0007669"/>
    <property type="project" value="UniProtKB-KW"/>
</dbReference>
<protein>
    <recommendedName>
        <fullName evidence="12">Probable peptidoglycan glycosyltransferase FtsW</fullName>
        <ecNumber evidence="14">2.4.99.28</ecNumber>
    </recommendedName>
    <alternativeName>
        <fullName evidence="13">Cell division protein FtsW</fullName>
    </alternativeName>
    <alternativeName>
        <fullName evidence="10">Cell wall polymerase</fullName>
    </alternativeName>
    <alternativeName>
        <fullName evidence="9">Peptidoglycan polymerase</fullName>
    </alternativeName>
</protein>
<feature type="transmembrane region" description="Helical" evidence="17">
    <location>
        <begin position="322"/>
        <end position="349"/>
    </location>
</feature>
<keyword evidence="3" id="KW-0808">Transferase</keyword>
<dbReference type="EC" id="2.4.99.28" evidence="14"/>
<evidence type="ECO:0000256" key="8">
    <source>
        <dbReference type="ARBA" id="ARBA00023136"/>
    </source>
</evidence>
<dbReference type="STRING" id="426701.SAMN04488098_100749"/>
<evidence type="ECO:0000256" key="13">
    <source>
        <dbReference type="ARBA" id="ARBA00041418"/>
    </source>
</evidence>
<dbReference type="PANTHER" id="PTHR30474:SF2">
    <property type="entry name" value="PEPTIDOGLYCAN GLYCOSYLTRANSFERASE FTSW-RELATED"/>
    <property type="match status" value="1"/>
</dbReference>
<dbReference type="EMBL" id="FNFK01000007">
    <property type="protein sequence ID" value="SDJ92621.1"/>
    <property type="molecule type" value="Genomic_DNA"/>
</dbReference>
<feature type="transmembrane region" description="Helical" evidence="17">
    <location>
        <begin position="171"/>
        <end position="188"/>
    </location>
</feature>
<evidence type="ECO:0000256" key="11">
    <source>
        <dbReference type="ARBA" id="ARBA00038053"/>
    </source>
</evidence>
<dbReference type="PANTHER" id="PTHR30474">
    <property type="entry name" value="CELL CYCLE PROTEIN"/>
    <property type="match status" value="1"/>
</dbReference>
<accession>A0A1G8XPU2</accession>
<name>A0A1G8XPU2_9LACT</name>
<evidence type="ECO:0000256" key="1">
    <source>
        <dbReference type="ARBA" id="ARBA00004141"/>
    </source>
</evidence>
<evidence type="ECO:0000256" key="2">
    <source>
        <dbReference type="ARBA" id="ARBA00022676"/>
    </source>
</evidence>
<keyword evidence="19" id="KW-1185">Reference proteome</keyword>
<evidence type="ECO:0000256" key="4">
    <source>
        <dbReference type="ARBA" id="ARBA00022692"/>
    </source>
</evidence>
<feature type="transmembrane region" description="Helical" evidence="17">
    <location>
        <begin position="355"/>
        <end position="376"/>
    </location>
</feature>
<dbReference type="Proteomes" id="UP000199433">
    <property type="component" value="Unassembled WGS sequence"/>
</dbReference>
<sequence>MDNMLRDRIKYVDKLIVIPYLTLTLFSIVMVYSASSYSALSNFGNPHHYLPRQTLFVVIGYVVFLIAFFFPIKWLKNKKLVIWGIVITATSLFILLIFGREINGARRWIETPFFNIQPAQFAQFMVIWYLAYILSKKQRKIAEDFFSAIVAPLILISLIVLFIYIQPDTGSSFIIVLIGAIMIFASGVSPKLGFGFGLIGVAGLLGLSRLIRQYGTRLFFLNEYRYNRFLGFWDPFTLAEGAGMQLVHSYYALGRGGLLGVGFGDSVQKTGFLPFPYTDFIVAIIGEEFGLVGILVLLLTFTLMASRLFLTAIRSKQTFESLLCLGIATMFMVQAFINLGGVIGVMPITGLTFPFVSYGGSSMVVLSASIGVVANVSVRINYNKDKANKS</sequence>
<keyword evidence="18" id="KW-0131">Cell cycle</keyword>
<evidence type="ECO:0000313" key="19">
    <source>
        <dbReference type="Proteomes" id="UP000199433"/>
    </source>
</evidence>
<evidence type="ECO:0000256" key="3">
    <source>
        <dbReference type="ARBA" id="ARBA00022679"/>
    </source>
</evidence>
<feature type="transmembrane region" description="Helical" evidence="17">
    <location>
        <begin position="12"/>
        <end position="34"/>
    </location>
</feature>
<keyword evidence="5" id="KW-0133">Cell shape</keyword>
<dbReference type="GO" id="GO:0009252">
    <property type="term" value="P:peptidoglycan biosynthetic process"/>
    <property type="evidence" value="ECO:0007669"/>
    <property type="project" value="UniProtKB-KW"/>
</dbReference>
<dbReference type="GO" id="GO:0015648">
    <property type="term" value="F:lipid-linked peptidoglycan transporter activity"/>
    <property type="evidence" value="ECO:0007669"/>
    <property type="project" value="TreeGrafter"/>
</dbReference>
<dbReference type="GO" id="GO:0032153">
    <property type="term" value="C:cell division site"/>
    <property type="evidence" value="ECO:0007669"/>
    <property type="project" value="TreeGrafter"/>
</dbReference>